<accession>A0A0C3JI21</accession>
<evidence type="ECO:0000256" key="2">
    <source>
        <dbReference type="ARBA" id="ARBA00005369"/>
    </source>
</evidence>
<name>A0A0C3JI21_PISTI</name>
<dbReference type="GO" id="GO:0005737">
    <property type="term" value="C:cytoplasm"/>
    <property type="evidence" value="ECO:0007669"/>
    <property type="project" value="UniProtKB-SubCell"/>
</dbReference>
<dbReference type="Gene3D" id="3.40.50.150">
    <property type="entry name" value="Vaccinia Virus protein VP39"/>
    <property type="match status" value="1"/>
</dbReference>
<gene>
    <name evidence="8" type="ORF">M404DRAFT_935993</name>
</gene>
<dbReference type="OrthoDB" id="73890at2759"/>
<protein>
    <recommendedName>
        <fullName evidence="3">protein-L-isoaspartate(D-aspartate) O-methyltransferase</fullName>
        <ecNumber evidence="3">2.1.1.77</ecNumber>
    </recommendedName>
</protein>
<evidence type="ECO:0000256" key="3">
    <source>
        <dbReference type="ARBA" id="ARBA00011890"/>
    </source>
</evidence>
<reference evidence="8 9" key="1">
    <citation type="submission" date="2014-04" db="EMBL/GenBank/DDBJ databases">
        <authorList>
            <consortium name="DOE Joint Genome Institute"/>
            <person name="Kuo A."/>
            <person name="Kohler A."/>
            <person name="Costa M.D."/>
            <person name="Nagy L.G."/>
            <person name="Floudas D."/>
            <person name="Copeland A."/>
            <person name="Barry K.W."/>
            <person name="Cichocki N."/>
            <person name="Veneault-Fourrey C."/>
            <person name="LaButti K."/>
            <person name="Lindquist E.A."/>
            <person name="Lipzen A."/>
            <person name="Lundell T."/>
            <person name="Morin E."/>
            <person name="Murat C."/>
            <person name="Sun H."/>
            <person name="Tunlid A."/>
            <person name="Henrissat B."/>
            <person name="Grigoriev I.V."/>
            <person name="Hibbett D.S."/>
            <person name="Martin F."/>
            <person name="Nordberg H.P."/>
            <person name="Cantor M.N."/>
            <person name="Hua S.X."/>
        </authorList>
    </citation>
    <scope>NUCLEOTIDE SEQUENCE [LARGE SCALE GENOMIC DNA]</scope>
    <source>
        <strain evidence="8 9">Marx 270</strain>
    </source>
</reference>
<dbReference type="Pfam" id="PF01135">
    <property type="entry name" value="PCMT"/>
    <property type="match status" value="1"/>
</dbReference>
<dbReference type="Proteomes" id="UP000054217">
    <property type="component" value="Unassembled WGS sequence"/>
</dbReference>
<dbReference type="EC" id="2.1.1.77" evidence="3"/>
<comment type="subcellular location">
    <subcellularLocation>
        <location evidence="1">Cytoplasm</location>
    </subcellularLocation>
</comment>
<keyword evidence="7" id="KW-0949">S-adenosyl-L-methionine</keyword>
<dbReference type="GO" id="GO:0032259">
    <property type="term" value="P:methylation"/>
    <property type="evidence" value="ECO:0007669"/>
    <property type="project" value="UniProtKB-KW"/>
</dbReference>
<keyword evidence="4" id="KW-0963">Cytoplasm</keyword>
<evidence type="ECO:0000313" key="8">
    <source>
        <dbReference type="EMBL" id="KIO08728.1"/>
    </source>
</evidence>
<dbReference type="HOGENOM" id="CLU_1687386_0_0_1"/>
<evidence type="ECO:0000256" key="1">
    <source>
        <dbReference type="ARBA" id="ARBA00004496"/>
    </source>
</evidence>
<evidence type="ECO:0000256" key="7">
    <source>
        <dbReference type="ARBA" id="ARBA00022691"/>
    </source>
</evidence>
<proteinExistence type="inferred from homology"/>
<keyword evidence="9" id="KW-1185">Reference proteome</keyword>
<keyword evidence="5" id="KW-0489">Methyltransferase</keyword>
<organism evidence="8 9">
    <name type="scientific">Pisolithus tinctorius Marx 270</name>
    <dbReference type="NCBI Taxonomy" id="870435"/>
    <lineage>
        <taxon>Eukaryota</taxon>
        <taxon>Fungi</taxon>
        <taxon>Dikarya</taxon>
        <taxon>Basidiomycota</taxon>
        <taxon>Agaricomycotina</taxon>
        <taxon>Agaricomycetes</taxon>
        <taxon>Agaricomycetidae</taxon>
        <taxon>Boletales</taxon>
        <taxon>Sclerodermatineae</taxon>
        <taxon>Pisolithaceae</taxon>
        <taxon>Pisolithus</taxon>
    </lineage>
</organism>
<evidence type="ECO:0000313" key="9">
    <source>
        <dbReference type="Proteomes" id="UP000054217"/>
    </source>
</evidence>
<dbReference type="STRING" id="870435.A0A0C3JI21"/>
<keyword evidence="6" id="KW-0808">Transferase</keyword>
<dbReference type="GO" id="GO:0004719">
    <property type="term" value="F:protein-L-isoaspartate (D-aspartate) O-methyltransferase activity"/>
    <property type="evidence" value="ECO:0007669"/>
    <property type="project" value="UniProtKB-EC"/>
</dbReference>
<dbReference type="InterPro" id="IPR029063">
    <property type="entry name" value="SAM-dependent_MTases_sf"/>
</dbReference>
<dbReference type="PANTHER" id="PTHR11579:SF0">
    <property type="entry name" value="PROTEIN-L-ISOASPARTATE(D-ASPARTATE) O-METHYLTRANSFERASE"/>
    <property type="match status" value="1"/>
</dbReference>
<sequence>MAWRCSGRSNNEPIRNLARQSILALDRVTDVRSLLSSSFFFLEHSILWAMCSHGSIGHGATLSAPHMVISLSLTHTALENMLPYVHPGATVVIVGSGSGYLAAVLHHLVSPMHSSDNPNLPQGKVIGIDHIPEVAERSKYNLENDGLGAGLTVRSN</sequence>
<evidence type="ECO:0000256" key="6">
    <source>
        <dbReference type="ARBA" id="ARBA00022679"/>
    </source>
</evidence>
<dbReference type="InterPro" id="IPR000682">
    <property type="entry name" value="PCMT"/>
</dbReference>
<evidence type="ECO:0000256" key="5">
    <source>
        <dbReference type="ARBA" id="ARBA00022603"/>
    </source>
</evidence>
<dbReference type="InParanoid" id="A0A0C3JI21"/>
<dbReference type="EMBL" id="KN831956">
    <property type="protein sequence ID" value="KIO08728.1"/>
    <property type="molecule type" value="Genomic_DNA"/>
</dbReference>
<dbReference type="AlphaFoldDB" id="A0A0C3JI21"/>
<reference evidence="9" key="2">
    <citation type="submission" date="2015-01" db="EMBL/GenBank/DDBJ databases">
        <title>Evolutionary Origins and Diversification of the Mycorrhizal Mutualists.</title>
        <authorList>
            <consortium name="DOE Joint Genome Institute"/>
            <consortium name="Mycorrhizal Genomics Consortium"/>
            <person name="Kohler A."/>
            <person name="Kuo A."/>
            <person name="Nagy L.G."/>
            <person name="Floudas D."/>
            <person name="Copeland A."/>
            <person name="Barry K.W."/>
            <person name="Cichocki N."/>
            <person name="Veneault-Fourrey C."/>
            <person name="LaButti K."/>
            <person name="Lindquist E.A."/>
            <person name="Lipzen A."/>
            <person name="Lundell T."/>
            <person name="Morin E."/>
            <person name="Murat C."/>
            <person name="Riley R."/>
            <person name="Ohm R."/>
            <person name="Sun H."/>
            <person name="Tunlid A."/>
            <person name="Henrissat B."/>
            <person name="Grigoriev I.V."/>
            <person name="Hibbett D.S."/>
            <person name="Martin F."/>
        </authorList>
    </citation>
    <scope>NUCLEOTIDE SEQUENCE [LARGE SCALE GENOMIC DNA]</scope>
    <source>
        <strain evidence="9">Marx 270</strain>
    </source>
</reference>
<comment type="similarity">
    <text evidence="2">Belongs to the methyltransferase superfamily. L-isoaspartyl/D-aspartyl protein methyltransferase family.</text>
</comment>
<dbReference type="PANTHER" id="PTHR11579">
    <property type="entry name" value="PROTEIN-L-ISOASPARTATE O-METHYLTRANSFERASE"/>
    <property type="match status" value="1"/>
</dbReference>
<evidence type="ECO:0000256" key="4">
    <source>
        <dbReference type="ARBA" id="ARBA00022490"/>
    </source>
</evidence>
<dbReference type="SUPFAM" id="SSF53335">
    <property type="entry name" value="S-adenosyl-L-methionine-dependent methyltransferases"/>
    <property type="match status" value="1"/>
</dbReference>